<dbReference type="GO" id="GO:0005506">
    <property type="term" value="F:iron ion binding"/>
    <property type="evidence" value="ECO:0007669"/>
    <property type="project" value="InterPro"/>
</dbReference>
<name>A0A1T4XC88_9GAMM</name>
<dbReference type="EMBL" id="FUYB01000015">
    <property type="protein sequence ID" value="SKA87292.1"/>
    <property type="molecule type" value="Genomic_DNA"/>
</dbReference>
<dbReference type="PRINTS" id="PR00463">
    <property type="entry name" value="EP450I"/>
</dbReference>
<dbReference type="PANTHER" id="PTHR24291">
    <property type="entry name" value="CYTOCHROME P450 FAMILY 4"/>
    <property type="match status" value="1"/>
</dbReference>
<protein>
    <submittedName>
        <fullName evidence="9">Cytochrome P450</fullName>
    </submittedName>
</protein>
<keyword evidence="5 7" id="KW-0408">Iron</keyword>
<evidence type="ECO:0000256" key="7">
    <source>
        <dbReference type="PIRSR" id="PIRSR602401-1"/>
    </source>
</evidence>
<dbReference type="GO" id="GO:0020037">
    <property type="term" value="F:heme binding"/>
    <property type="evidence" value="ECO:0007669"/>
    <property type="project" value="InterPro"/>
</dbReference>
<evidence type="ECO:0000256" key="8">
    <source>
        <dbReference type="RuleBase" id="RU000461"/>
    </source>
</evidence>
<dbReference type="PANTHER" id="PTHR24291:SF50">
    <property type="entry name" value="BIFUNCTIONAL ALBAFLAVENONE MONOOXYGENASE_TERPENE SYNTHASE"/>
    <property type="match status" value="1"/>
</dbReference>
<dbReference type="InterPro" id="IPR001128">
    <property type="entry name" value="Cyt_P450"/>
</dbReference>
<dbReference type="PROSITE" id="PS00086">
    <property type="entry name" value="CYTOCHROME_P450"/>
    <property type="match status" value="1"/>
</dbReference>
<keyword evidence="4 8" id="KW-0560">Oxidoreductase</keyword>
<dbReference type="InterPro" id="IPR002401">
    <property type="entry name" value="Cyt_P450_E_grp-I"/>
</dbReference>
<keyword evidence="10" id="KW-1185">Reference proteome</keyword>
<evidence type="ECO:0000313" key="9">
    <source>
        <dbReference type="EMBL" id="SKA87292.1"/>
    </source>
</evidence>
<evidence type="ECO:0000256" key="3">
    <source>
        <dbReference type="ARBA" id="ARBA00022723"/>
    </source>
</evidence>
<keyword evidence="6 8" id="KW-0503">Monooxygenase</keyword>
<dbReference type="InterPro" id="IPR017972">
    <property type="entry name" value="Cyt_P450_CS"/>
</dbReference>
<comment type="cofactor">
    <cofactor evidence="7">
        <name>heme</name>
        <dbReference type="ChEBI" id="CHEBI:30413"/>
    </cofactor>
</comment>
<evidence type="ECO:0000256" key="6">
    <source>
        <dbReference type="ARBA" id="ARBA00023033"/>
    </source>
</evidence>
<dbReference type="PRINTS" id="PR00385">
    <property type="entry name" value="P450"/>
</dbReference>
<dbReference type="STRING" id="92487.SAMN02745130_02822"/>
<gene>
    <name evidence="9" type="ORF">SAMN02745130_02822</name>
</gene>
<dbReference type="AlphaFoldDB" id="A0A1T4XC88"/>
<evidence type="ECO:0000256" key="2">
    <source>
        <dbReference type="ARBA" id="ARBA00022617"/>
    </source>
</evidence>
<accession>A0A1T4XC88</accession>
<dbReference type="Gene3D" id="1.10.630.10">
    <property type="entry name" value="Cytochrome P450"/>
    <property type="match status" value="1"/>
</dbReference>
<keyword evidence="3 7" id="KW-0479">Metal-binding</keyword>
<dbReference type="GO" id="GO:0004497">
    <property type="term" value="F:monooxygenase activity"/>
    <property type="evidence" value="ECO:0007669"/>
    <property type="project" value="UniProtKB-KW"/>
</dbReference>
<evidence type="ECO:0000256" key="4">
    <source>
        <dbReference type="ARBA" id="ARBA00023002"/>
    </source>
</evidence>
<dbReference type="SUPFAM" id="SSF48264">
    <property type="entry name" value="Cytochrome P450"/>
    <property type="match status" value="1"/>
</dbReference>
<feature type="binding site" description="axial binding residue" evidence="7">
    <location>
        <position position="450"/>
    </location>
    <ligand>
        <name>heme</name>
        <dbReference type="ChEBI" id="CHEBI:30413"/>
    </ligand>
    <ligandPart>
        <name>Fe</name>
        <dbReference type="ChEBI" id="CHEBI:18248"/>
    </ligandPart>
</feature>
<evidence type="ECO:0000256" key="1">
    <source>
        <dbReference type="ARBA" id="ARBA00010617"/>
    </source>
</evidence>
<evidence type="ECO:0000256" key="5">
    <source>
        <dbReference type="ARBA" id="ARBA00023004"/>
    </source>
</evidence>
<evidence type="ECO:0000313" key="10">
    <source>
        <dbReference type="Proteomes" id="UP000190460"/>
    </source>
</evidence>
<organism evidence="9 10">
    <name type="scientific">Thiothrix eikelboomii</name>
    <dbReference type="NCBI Taxonomy" id="92487"/>
    <lineage>
        <taxon>Bacteria</taxon>
        <taxon>Pseudomonadati</taxon>
        <taxon>Pseudomonadota</taxon>
        <taxon>Gammaproteobacteria</taxon>
        <taxon>Thiotrichales</taxon>
        <taxon>Thiotrichaceae</taxon>
        <taxon>Thiothrix</taxon>
    </lineage>
</organism>
<keyword evidence="2 7" id="KW-0349">Heme</keyword>
<dbReference type="Pfam" id="PF00067">
    <property type="entry name" value="p450"/>
    <property type="match status" value="1"/>
</dbReference>
<dbReference type="InterPro" id="IPR036396">
    <property type="entry name" value="Cyt_P450_sf"/>
</dbReference>
<dbReference type="Proteomes" id="UP000190460">
    <property type="component" value="Unassembled WGS sequence"/>
</dbReference>
<dbReference type="InterPro" id="IPR050196">
    <property type="entry name" value="Cytochrome_P450_Monoox"/>
</dbReference>
<comment type="similarity">
    <text evidence="1 8">Belongs to the cytochrome P450 family.</text>
</comment>
<reference evidence="9 10" key="1">
    <citation type="submission" date="2017-02" db="EMBL/GenBank/DDBJ databases">
        <authorList>
            <person name="Peterson S.W."/>
        </authorList>
    </citation>
    <scope>NUCLEOTIDE SEQUENCE [LARGE SCALE GENOMIC DNA]</scope>
    <source>
        <strain evidence="9 10">ATCC 49788</strain>
    </source>
</reference>
<sequence length="502" mass="56485">MHLTFDSRFGPVSFPYLLLLTGNLIKVTSAFLGLCYSADLFQATMLMMMDTAFVPPYPKRHKSDLGGIATLLSAKRDLLSFWSEDSFRYQFMSRRILNRSIFIANTPELVKYVFVTQKDNYESKSPQMRKALEPLLGDGLFISDGELWKNRRLLQNGLFDTHHIQAYSQIMTDTAAEMAEHWASLPAGSSVGVLSAMGQLTSEIIARTLFGARLGQDAAAVIHAFADYQAAIEQIHVTNFLGLPEWIPIGSLNMGKAKAAAQRIHAIVDHVIAKGEQGGYEHTLLNELLAANQRSKGVAISREGIRNELIVLFMAGHETTANALSWVWYLLSQSPDSEAKMHAEIDRVLGGRLPAYEDVSNLPYTRAVFEETMRLYPPVPILSRQAKAEDTIRRRKIPAGSIMLVVPWLLHRHRDYWEQPDAFIPERFMDVNKRPDKFLYLPFSVGPRVCIGKMFGMVEAVLAIATLAQHFRLSLPQGTAITHECRLTLRPRGALAMRLERR</sequence>
<proteinExistence type="inferred from homology"/>
<dbReference type="GO" id="GO:0016705">
    <property type="term" value="F:oxidoreductase activity, acting on paired donors, with incorporation or reduction of molecular oxygen"/>
    <property type="evidence" value="ECO:0007669"/>
    <property type="project" value="InterPro"/>
</dbReference>